<reference evidence="2 3" key="1">
    <citation type="submission" date="2021-06" db="EMBL/GenBank/DDBJ databases">
        <title>Caerostris extrusa draft genome.</title>
        <authorList>
            <person name="Kono N."/>
            <person name="Arakawa K."/>
        </authorList>
    </citation>
    <scope>NUCLEOTIDE SEQUENCE [LARGE SCALE GENOMIC DNA]</scope>
</reference>
<sequence>KSFLVEFLGPNATRAGAGRLHGRPPGSDRRPAGSSNIRGRPAASLICKRYQTTSALRNLFMSFTSPPDPDLGFPDCSGDRVLPRQDSFQDRALCVAAGCHGN</sequence>
<evidence type="ECO:0000313" key="3">
    <source>
        <dbReference type="Proteomes" id="UP001054945"/>
    </source>
</evidence>
<dbReference type="EMBL" id="BPLR01018745">
    <property type="protein sequence ID" value="GIZ01990.1"/>
    <property type="molecule type" value="Genomic_DNA"/>
</dbReference>
<accession>A0AAV4Y706</accession>
<evidence type="ECO:0000313" key="2">
    <source>
        <dbReference type="EMBL" id="GIZ01990.1"/>
    </source>
</evidence>
<keyword evidence="3" id="KW-1185">Reference proteome</keyword>
<feature type="region of interest" description="Disordered" evidence="1">
    <location>
        <begin position="9"/>
        <end position="40"/>
    </location>
</feature>
<proteinExistence type="predicted"/>
<dbReference type="Proteomes" id="UP001054945">
    <property type="component" value="Unassembled WGS sequence"/>
</dbReference>
<feature type="non-terminal residue" evidence="2">
    <location>
        <position position="1"/>
    </location>
</feature>
<dbReference type="AlphaFoldDB" id="A0AAV4Y706"/>
<comment type="caution">
    <text evidence="2">The sequence shown here is derived from an EMBL/GenBank/DDBJ whole genome shotgun (WGS) entry which is preliminary data.</text>
</comment>
<name>A0AAV4Y706_CAEEX</name>
<gene>
    <name evidence="2" type="ORF">CEXT_10161</name>
</gene>
<protein>
    <submittedName>
        <fullName evidence="2">Uncharacterized protein</fullName>
    </submittedName>
</protein>
<organism evidence="2 3">
    <name type="scientific">Caerostris extrusa</name>
    <name type="common">Bark spider</name>
    <name type="synonym">Caerostris bankana</name>
    <dbReference type="NCBI Taxonomy" id="172846"/>
    <lineage>
        <taxon>Eukaryota</taxon>
        <taxon>Metazoa</taxon>
        <taxon>Ecdysozoa</taxon>
        <taxon>Arthropoda</taxon>
        <taxon>Chelicerata</taxon>
        <taxon>Arachnida</taxon>
        <taxon>Araneae</taxon>
        <taxon>Araneomorphae</taxon>
        <taxon>Entelegynae</taxon>
        <taxon>Araneoidea</taxon>
        <taxon>Araneidae</taxon>
        <taxon>Caerostris</taxon>
    </lineage>
</organism>
<evidence type="ECO:0000256" key="1">
    <source>
        <dbReference type="SAM" id="MobiDB-lite"/>
    </source>
</evidence>